<keyword evidence="1" id="KW-0812">Transmembrane</keyword>
<feature type="transmembrane region" description="Helical" evidence="1">
    <location>
        <begin position="79"/>
        <end position="97"/>
    </location>
</feature>
<sequence length="201" mass="23038">MKKFKDILAEVVSRVLDPVWEIPVAIVLAVTFAMQEGLRWRFVGLLLFIDGVVPMIFFLTMLLNKQIKDWDIQKRAQRIPLYLFTLVCHLGGIWLAHELGKSELVSILLVYYATAIVFGVITTFWKISLHAGVNAVLITTINMFYGWHYYWLYGLLYLVMWARVYQKHHTWAQVVVGAGMGTLMIIIGLRLAGLGYAGWSE</sequence>
<feature type="transmembrane region" description="Helical" evidence="1">
    <location>
        <begin position="40"/>
        <end position="59"/>
    </location>
</feature>
<gene>
    <name evidence="2" type="ORF">COT54_03490</name>
</gene>
<evidence type="ECO:0000313" key="2">
    <source>
        <dbReference type="EMBL" id="PIS17649.1"/>
    </source>
</evidence>
<feature type="transmembrane region" description="Helical" evidence="1">
    <location>
        <begin position="132"/>
        <end position="151"/>
    </location>
</feature>
<dbReference type="AlphaFoldDB" id="A0A2H0X0D3"/>
<evidence type="ECO:0000256" key="1">
    <source>
        <dbReference type="SAM" id="Phobius"/>
    </source>
</evidence>
<protein>
    <recommendedName>
        <fullName evidence="4">Phosphatidic acid phosphatase type 2/haloperoxidase domain-containing protein</fullName>
    </recommendedName>
</protein>
<name>A0A2H0X0D3_9BACT</name>
<proteinExistence type="predicted"/>
<accession>A0A2H0X0D3</accession>
<dbReference type="EMBL" id="PEYY01000131">
    <property type="protein sequence ID" value="PIS17649.1"/>
    <property type="molecule type" value="Genomic_DNA"/>
</dbReference>
<dbReference type="Proteomes" id="UP000229574">
    <property type="component" value="Unassembled WGS sequence"/>
</dbReference>
<feature type="transmembrane region" description="Helical" evidence="1">
    <location>
        <begin position="103"/>
        <end position="125"/>
    </location>
</feature>
<keyword evidence="1" id="KW-0472">Membrane</keyword>
<evidence type="ECO:0008006" key="4">
    <source>
        <dbReference type="Google" id="ProtNLM"/>
    </source>
</evidence>
<organism evidence="2 3">
    <name type="scientific">Candidatus Collierbacteria bacterium CG09_land_8_20_14_0_10_46_12</name>
    <dbReference type="NCBI Taxonomy" id="1974533"/>
    <lineage>
        <taxon>Bacteria</taxon>
        <taxon>Candidatus Collieribacteriota</taxon>
    </lineage>
</organism>
<evidence type="ECO:0000313" key="3">
    <source>
        <dbReference type="Proteomes" id="UP000229574"/>
    </source>
</evidence>
<feature type="transmembrane region" description="Helical" evidence="1">
    <location>
        <begin position="171"/>
        <end position="192"/>
    </location>
</feature>
<comment type="caution">
    <text evidence="2">The sequence shown here is derived from an EMBL/GenBank/DDBJ whole genome shotgun (WGS) entry which is preliminary data.</text>
</comment>
<reference evidence="3" key="1">
    <citation type="submission" date="2017-09" db="EMBL/GenBank/DDBJ databases">
        <title>Depth-based differentiation of microbial function through sediment-hosted aquifers and enrichment of novel symbionts in the deep terrestrial subsurface.</title>
        <authorList>
            <person name="Probst A.J."/>
            <person name="Ladd B."/>
            <person name="Jarett J.K."/>
            <person name="Geller-Mcgrath D.E."/>
            <person name="Sieber C.M.K."/>
            <person name="Emerson J.B."/>
            <person name="Anantharaman K."/>
            <person name="Thomas B.C."/>
            <person name="Malmstrom R."/>
            <person name="Stieglmeier M."/>
            <person name="Klingl A."/>
            <person name="Woyke T."/>
            <person name="Ryan C.M."/>
            <person name="Banfield J.F."/>
        </authorList>
    </citation>
    <scope>NUCLEOTIDE SEQUENCE [LARGE SCALE GENOMIC DNA]</scope>
</reference>
<keyword evidence="1" id="KW-1133">Transmembrane helix</keyword>